<dbReference type="Proteomes" id="UP001059844">
    <property type="component" value="Chromosome"/>
</dbReference>
<evidence type="ECO:0000313" key="2">
    <source>
        <dbReference type="EMBL" id="UUC45585.1"/>
    </source>
</evidence>
<dbReference type="SUPFAM" id="SSF49464">
    <property type="entry name" value="Carboxypeptidase regulatory domain-like"/>
    <property type="match status" value="1"/>
</dbReference>
<proteinExistence type="predicted"/>
<accession>A0ABY5IRU3</accession>
<dbReference type="RefSeq" id="WP_256551278.1">
    <property type="nucleotide sequence ID" value="NZ_CP101751.1"/>
</dbReference>
<dbReference type="Pfam" id="PF13715">
    <property type="entry name" value="CarbopepD_reg_2"/>
    <property type="match status" value="1"/>
</dbReference>
<reference evidence="2" key="1">
    <citation type="submission" date="2022-07" db="EMBL/GenBank/DDBJ databases">
        <title>Isolation, identification, and degradation of a PFOSA degrading strain from sewage treatment plant.</title>
        <authorList>
            <person name="Zhang L."/>
            <person name="Huo Y."/>
        </authorList>
    </citation>
    <scope>NUCLEOTIDE SEQUENCE</scope>
    <source>
        <strain evidence="2">C1</strain>
    </source>
</reference>
<dbReference type="Gene3D" id="2.60.40.1120">
    <property type="entry name" value="Carboxypeptidase-like, regulatory domain"/>
    <property type="match status" value="1"/>
</dbReference>
<evidence type="ECO:0000256" key="1">
    <source>
        <dbReference type="SAM" id="Phobius"/>
    </source>
</evidence>
<keyword evidence="3" id="KW-1185">Reference proteome</keyword>
<dbReference type="InterPro" id="IPR008969">
    <property type="entry name" value="CarboxyPept-like_regulatory"/>
</dbReference>
<dbReference type="EMBL" id="CP101751">
    <property type="protein sequence ID" value="UUC45585.1"/>
    <property type="molecule type" value="Genomic_DNA"/>
</dbReference>
<organism evidence="2 3">
    <name type="scientific">Flavobacterium cerinum</name>
    <dbReference type="NCBI Taxonomy" id="2502784"/>
    <lineage>
        <taxon>Bacteria</taxon>
        <taxon>Pseudomonadati</taxon>
        <taxon>Bacteroidota</taxon>
        <taxon>Flavobacteriia</taxon>
        <taxon>Flavobacteriales</taxon>
        <taxon>Flavobacteriaceae</taxon>
        <taxon>Flavobacterium</taxon>
    </lineage>
</organism>
<sequence>MIISGIVFLKDDGKSVYGGTVTVKETGQTATTNIDGTFSINVPDFNSVLSFDFYGLTLPVEKTAAEVTGQTTWLQLDPSDPGAQIKIRPDYKPVYWMIGIAAVTGIAALVLLATGNNSEPQKKEVKPKEVEV</sequence>
<feature type="transmembrane region" description="Helical" evidence="1">
    <location>
        <begin position="94"/>
        <end position="113"/>
    </location>
</feature>
<protein>
    <submittedName>
        <fullName evidence="2">Carboxypeptidase-like regulatory domain-containing protein</fullName>
    </submittedName>
</protein>
<keyword evidence="1" id="KW-0472">Membrane</keyword>
<keyword evidence="1" id="KW-1133">Transmembrane helix</keyword>
<gene>
    <name evidence="2" type="ORF">NOX80_18435</name>
</gene>
<keyword evidence="1" id="KW-0812">Transmembrane</keyword>
<name>A0ABY5IRU3_9FLAO</name>
<evidence type="ECO:0000313" key="3">
    <source>
        <dbReference type="Proteomes" id="UP001059844"/>
    </source>
</evidence>